<dbReference type="CDD" id="cd06420">
    <property type="entry name" value="GT2_Chondriotin_Pol_N"/>
    <property type="match status" value="1"/>
</dbReference>
<protein>
    <submittedName>
        <fullName evidence="4">Glycosyl transferase, family 2</fullName>
    </submittedName>
</protein>
<keyword evidence="1 4" id="KW-0808">Transferase</keyword>
<feature type="domain" description="Glycosyltransferase 2-like" evidence="2">
    <location>
        <begin position="6"/>
        <end position="121"/>
    </location>
</feature>
<dbReference type="InterPro" id="IPR050834">
    <property type="entry name" value="Glycosyltransf_2"/>
</dbReference>
<evidence type="ECO:0000313" key="4">
    <source>
        <dbReference type="EMBL" id="ABI43442.1"/>
    </source>
</evidence>
<organism evidence="4">
    <name type="scientific">Shewanella sp. (strain MR-7)</name>
    <dbReference type="NCBI Taxonomy" id="60481"/>
    <lineage>
        <taxon>Bacteria</taxon>
        <taxon>Pseudomonadati</taxon>
        <taxon>Pseudomonadota</taxon>
        <taxon>Gammaproteobacteria</taxon>
        <taxon>Alteromonadales</taxon>
        <taxon>Shewanellaceae</taxon>
        <taxon>Shewanella</taxon>
    </lineage>
</organism>
<sequence length="288" mass="32795">MIKVALVITTYNWVPALKKCLDSVLLQSVIPNEIIIADDGSTNETKNLINSYKELMQSKLIHSWQPDEGFRLSRSRNLAISKAESDYIIVIDGDIIMHPDFIKDHILNASYGQFVSGRRVRLAPAYSEKLMNTDLMPSPFSRGIYRGREQAFRIPFLSKLLSSVSEDTNRIHGCNMAFWRKDLIRVNGFNNEFVGWGAEDKEFCARLLILGIKKKKLKFAAVAFHIYHDESSRALKLANDIIYRKTIDKGIPFCDTGIDEFISSINISYQSCSLNDLKAAHLRKVKDN</sequence>
<dbReference type="PANTHER" id="PTHR43685">
    <property type="entry name" value="GLYCOSYLTRANSFERASE"/>
    <property type="match status" value="1"/>
</dbReference>
<dbReference type="AlphaFoldDB" id="Q0HTW3"/>
<reference evidence="4" key="1">
    <citation type="submission" date="2006-08" db="EMBL/GenBank/DDBJ databases">
        <title>Complete sequence of Chromosome1 of Shewanella sp. MR-7.</title>
        <authorList>
            <consortium name="US DOE Joint Genome Institute"/>
            <person name="Copeland A."/>
            <person name="Lucas S."/>
            <person name="Lapidus A."/>
            <person name="Barry K."/>
            <person name="Detter J.C."/>
            <person name="Glavina del Rio T."/>
            <person name="Hammon N."/>
            <person name="Israni S."/>
            <person name="Dalin E."/>
            <person name="Tice H."/>
            <person name="Pitluck S."/>
            <person name="Kiss H."/>
            <person name="Brettin T."/>
            <person name="Bruce D."/>
            <person name="Han C."/>
            <person name="Tapia R."/>
            <person name="Gilna P."/>
            <person name="Schmutz J."/>
            <person name="Larimer F."/>
            <person name="Land M."/>
            <person name="Hauser L."/>
            <person name="Kyrpides N."/>
            <person name="Mikhailova N."/>
            <person name="Nealson K."/>
            <person name="Konstantinidis K."/>
            <person name="Klappenbach J."/>
            <person name="Tiedje J."/>
            <person name="Richardson P."/>
        </authorList>
    </citation>
    <scope>NUCLEOTIDE SEQUENCE</scope>
    <source>
        <strain evidence="4">MR-7</strain>
    </source>
</reference>
<dbReference type="InterPro" id="IPR027791">
    <property type="entry name" value="Galactosyl_T_C"/>
</dbReference>
<dbReference type="HOGENOM" id="CLU_025996_24_0_6"/>
<dbReference type="Gene3D" id="3.90.550.10">
    <property type="entry name" value="Spore Coat Polysaccharide Biosynthesis Protein SpsA, Chain A"/>
    <property type="match status" value="1"/>
</dbReference>
<dbReference type="GO" id="GO:0016740">
    <property type="term" value="F:transferase activity"/>
    <property type="evidence" value="ECO:0007669"/>
    <property type="project" value="UniProtKB-KW"/>
</dbReference>
<dbReference type="CAZy" id="GT2">
    <property type="family name" value="Glycosyltransferase Family 2"/>
</dbReference>
<proteinExistence type="predicted"/>
<dbReference type="SUPFAM" id="SSF53448">
    <property type="entry name" value="Nucleotide-diphospho-sugar transferases"/>
    <property type="match status" value="1"/>
</dbReference>
<dbReference type="PANTHER" id="PTHR43685:SF2">
    <property type="entry name" value="GLYCOSYLTRANSFERASE 2-LIKE DOMAIN-CONTAINING PROTEIN"/>
    <property type="match status" value="1"/>
</dbReference>
<accession>Q0HTW3</accession>
<dbReference type="Pfam" id="PF02709">
    <property type="entry name" value="Glyco_transf_7C"/>
    <property type="match status" value="1"/>
</dbReference>
<dbReference type="Pfam" id="PF00535">
    <property type="entry name" value="Glycos_transf_2"/>
    <property type="match status" value="1"/>
</dbReference>
<dbReference type="InterPro" id="IPR029044">
    <property type="entry name" value="Nucleotide-diphossugar_trans"/>
</dbReference>
<name>Q0HTW3_SHESR</name>
<evidence type="ECO:0000259" key="2">
    <source>
        <dbReference type="Pfam" id="PF00535"/>
    </source>
</evidence>
<evidence type="ECO:0000256" key="1">
    <source>
        <dbReference type="ARBA" id="ARBA00022679"/>
    </source>
</evidence>
<gene>
    <name evidence="4" type="ordered locus">Shewmr7_2457</name>
</gene>
<evidence type="ECO:0000259" key="3">
    <source>
        <dbReference type="Pfam" id="PF02709"/>
    </source>
</evidence>
<dbReference type="KEGG" id="shm:Shewmr7_2457"/>
<dbReference type="InterPro" id="IPR001173">
    <property type="entry name" value="Glyco_trans_2-like"/>
</dbReference>
<dbReference type="EMBL" id="CP000444">
    <property type="protein sequence ID" value="ABI43442.1"/>
    <property type="molecule type" value="Genomic_DNA"/>
</dbReference>
<feature type="domain" description="Galactosyltransferase C-terminal" evidence="3">
    <location>
        <begin position="168"/>
        <end position="229"/>
    </location>
</feature>